<gene>
    <name evidence="6" type="ORF">E4O92_12560</name>
</gene>
<dbReference type="InterPro" id="IPR028244">
    <property type="entry name" value="T6SS_Rhs_Vgr_dom"/>
</dbReference>
<dbReference type="SUPFAM" id="SSF69279">
    <property type="entry name" value="Phage tail proteins"/>
    <property type="match status" value="2"/>
</dbReference>
<organism evidence="6 7">
    <name type="scientific">Massilia horti</name>
    <dbReference type="NCBI Taxonomy" id="2562153"/>
    <lineage>
        <taxon>Bacteria</taxon>
        <taxon>Pseudomonadati</taxon>
        <taxon>Pseudomonadota</taxon>
        <taxon>Betaproteobacteria</taxon>
        <taxon>Burkholderiales</taxon>
        <taxon>Oxalobacteraceae</taxon>
        <taxon>Telluria group</taxon>
        <taxon>Massilia</taxon>
    </lineage>
</organism>
<dbReference type="InterPro" id="IPR006533">
    <property type="entry name" value="T6SS_Vgr_RhsGE"/>
</dbReference>
<feature type="domain" description="Gp5/Type VI secretion system Vgr protein OB-fold" evidence="3">
    <location>
        <begin position="474"/>
        <end position="530"/>
    </location>
</feature>
<evidence type="ECO:0000256" key="1">
    <source>
        <dbReference type="ARBA" id="ARBA00005558"/>
    </source>
</evidence>
<dbReference type="Gene3D" id="4.10.220.110">
    <property type="match status" value="1"/>
</dbReference>
<dbReference type="SUPFAM" id="SSF69255">
    <property type="entry name" value="gp5 N-terminal domain-like"/>
    <property type="match status" value="1"/>
</dbReference>
<evidence type="ECO:0000259" key="4">
    <source>
        <dbReference type="Pfam" id="PF10106"/>
    </source>
</evidence>
<proteinExistence type="inferred from homology"/>
<dbReference type="EMBL" id="SPUM01000081">
    <property type="protein sequence ID" value="TFW31796.1"/>
    <property type="molecule type" value="Genomic_DNA"/>
</dbReference>
<evidence type="ECO:0000313" key="7">
    <source>
        <dbReference type="Proteomes" id="UP000297258"/>
    </source>
</evidence>
<dbReference type="NCBIfam" id="TIGR03361">
    <property type="entry name" value="VI_Rhs_Vgr"/>
    <property type="match status" value="1"/>
</dbReference>
<sequence length="912" mass="98557">MHLSALNRPLRLRFGLSKGQYDERLLPHSVTLIEGVCEGLDMQVLCVAEDATIPLKELIGLPTELQVVTDRGTLRPFCGIVTEARAGDSDGGLATYQLVVRDALAVMEMRVNTRVFINKSELEIVQLLCTEWRQVNAVLAAAFELEFDDSLSSGKYPRRALIMQANESDAAFLRRLLKRRGICWHFRAGRARNSTAGNDATPAHTLVMFDEVALLKPNAAGRVRYHRDDATEERDTITSWCAARSLQPSGVTRFSWDYLNVHGTGFMHTSAAGQSDQGPVGNHLAATLDDYLVEVPHAADSNDDLARMGRVRMARHDLATKCFYAEGTVRDLCVGEYFALEGHPEIQTHVPAEREFVVLHQHIWARSNLSKDLSARVERLFARSQWRNEPADLVPNDDSDLRYRTRFTCVRRGIPIVPDFDTRTDLPRPSLQSAMVVGPPGEVVHCDAKGRVKVRFLGTRPNDHEHARGAGASDTDADSAWVRVMTGWAGNGPLGTSQCGTLTLPRIGTEVVIDFMGGDPDKPVIVGQLYNNIGVPPALSKEGELPGNRYLSGQKSQEIRGMRANQLRFDDTPGQISAQLASDHGTSELNLGWLSEPRRDGQGAPRGEGAELRSDKATAVRGGAGVLISAGSDAARHGAQLDREGLMGLTEVLQGIARQLERIAATHAGDPKGTAALQQLTAKLARWHDTGSADGGKPIVAVNAEAGMLLATQANLLLGAQTRIDVVCPQDTAVAAGQHLALRAGRGATLFAQADGIKIVTASGAILVENHNGDIEVKTPNSIKLHAGQDIVLQSRSLKVVTDGAQANFGAGAILYQCTGAYAIKAATVSQTKPGGATPPGVVFPSTRIEADQRFILCNQKSGEPLKGWRYEAQLPDGRTVVGISDEFGRTALMQSDTLGNINLKLLPPEDN</sequence>
<comment type="caution">
    <text evidence="6">The sequence shown here is derived from an EMBL/GenBank/DDBJ whole genome shotgun (WGS) entry which is preliminary data.</text>
</comment>
<name>A0A4Y9T2H0_9BURK</name>
<accession>A0A4Y9T2H0</accession>
<feature type="region of interest" description="Disordered" evidence="2">
    <location>
        <begin position="589"/>
        <end position="614"/>
    </location>
</feature>
<dbReference type="Gene3D" id="2.30.110.50">
    <property type="match status" value="1"/>
</dbReference>
<protein>
    <submittedName>
        <fullName evidence="6">Type VI secretion system tip protein VgrG</fullName>
    </submittedName>
</protein>
<dbReference type="InterPro" id="IPR018769">
    <property type="entry name" value="VgrG2_DUF2345"/>
</dbReference>
<dbReference type="Pfam" id="PF05954">
    <property type="entry name" value="Phage_GPD"/>
    <property type="match status" value="1"/>
</dbReference>
<dbReference type="SUPFAM" id="SSF69349">
    <property type="entry name" value="Phage fibre proteins"/>
    <property type="match status" value="1"/>
</dbReference>
<dbReference type="OrthoDB" id="1907165at2"/>
<dbReference type="Gene3D" id="3.55.50.10">
    <property type="entry name" value="Baseplate protein-like domains"/>
    <property type="match status" value="1"/>
</dbReference>
<reference evidence="6 7" key="1">
    <citation type="submission" date="2019-03" db="EMBL/GenBank/DDBJ databases">
        <title>Draft genome of Massilia hortus sp. nov., a novel bacterial species of the Oxalobacteraceae family.</title>
        <authorList>
            <person name="Peta V."/>
            <person name="Raths R."/>
            <person name="Bucking H."/>
        </authorList>
    </citation>
    <scope>NUCLEOTIDE SEQUENCE [LARGE SCALE GENOMIC DNA]</scope>
    <source>
        <strain evidence="6 7">ONC3</strain>
    </source>
</reference>
<dbReference type="InterPro" id="IPR006531">
    <property type="entry name" value="Gp5/Vgr_OB"/>
</dbReference>
<dbReference type="InterPro" id="IPR037026">
    <property type="entry name" value="Vgr_OB-fold_dom_sf"/>
</dbReference>
<keyword evidence="7" id="KW-1185">Reference proteome</keyword>
<evidence type="ECO:0000256" key="2">
    <source>
        <dbReference type="SAM" id="MobiDB-lite"/>
    </source>
</evidence>
<dbReference type="NCBIfam" id="TIGR01646">
    <property type="entry name" value="vgr_GE"/>
    <property type="match status" value="1"/>
</dbReference>
<evidence type="ECO:0000313" key="6">
    <source>
        <dbReference type="EMBL" id="TFW31796.1"/>
    </source>
</evidence>
<dbReference type="Pfam" id="PF04717">
    <property type="entry name" value="Phage_base_V"/>
    <property type="match status" value="1"/>
</dbReference>
<dbReference type="Pfam" id="PF13296">
    <property type="entry name" value="T6SS_Vgr"/>
    <property type="match status" value="1"/>
</dbReference>
<evidence type="ECO:0000259" key="3">
    <source>
        <dbReference type="Pfam" id="PF04717"/>
    </source>
</evidence>
<dbReference type="InterPro" id="IPR017847">
    <property type="entry name" value="T6SS_RhsGE_Vgr_subset"/>
</dbReference>
<comment type="similarity">
    <text evidence="1">Belongs to the VgrG protein family.</text>
</comment>
<feature type="domain" description="Putative type VI secretion system Rhs element associated Vgr" evidence="5">
    <location>
        <begin position="557"/>
        <end position="664"/>
    </location>
</feature>
<dbReference type="AlphaFoldDB" id="A0A4Y9T2H0"/>
<dbReference type="Proteomes" id="UP000297258">
    <property type="component" value="Unassembled WGS sequence"/>
</dbReference>
<dbReference type="Pfam" id="PF10106">
    <property type="entry name" value="DUF2345"/>
    <property type="match status" value="1"/>
</dbReference>
<evidence type="ECO:0000259" key="5">
    <source>
        <dbReference type="Pfam" id="PF13296"/>
    </source>
</evidence>
<feature type="domain" description="DUF2345" evidence="4">
    <location>
        <begin position="693"/>
        <end position="834"/>
    </location>
</feature>
<dbReference type="Gene3D" id="2.40.50.230">
    <property type="entry name" value="Gp5 N-terminal domain"/>
    <property type="match status" value="1"/>
</dbReference>